<dbReference type="PANTHER" id="PTHR43312:SF1">
    <property type="entry name" value="NADP-DEPENDENT OXIDOREDUCTASE DOMAIN-CONTAINING PROTEIN"/>
    <property type="match status" value="1"/>
</dbReference>
<dbReference type="PANTHER" id="PTHR43312">
    <property type="entry name" value="D-THREO-ALDOSE 1-DEHYDROGENASE"/>
    <property type="match status" value="1"/>
</dbReference>
<dbReference type="Gene3D" id="3.20.20.100">
    <property type="entry name" value="NADP-dependent oxidoreductase domain"/>
    <property type="match status" value="1"/>
</dbReference>
<dbReference type="InterPro" id="IPR036812">
    <property type="entry name" value="NAD(P)_OxRdtase_dom_sf"/>
</dbReference>
<dbReference type="EMBL" id="CP059488">
    <property type="protein sequence ID" value="QQD73479.1"/>
    <property type="molecule type" value="Genomic_DNA"/>
</dbReference>
<dbReference type="InterPro" id="IPR023210">
    <property type="entry name" value="NADP_OxRdtase_dom"/>
</dbReference>
<sequence length="381" mass="40873">MNAAENGLIPGAASSAGTKAYAGRFAGILADEHFSDFLNTRIKLSSLGVGTFPGAVDDVTDVAVAAIVAQALRSGINVIDTGANYRFGRAGRAVGVGIAKAMAAGIQREEFFVVGKGGFLTFAEGRPEDPLAFFREKVVVKGLGKEADLAQRVHCLSPEYIAWQLDTLRAQMGLETLDVYLIDQPEVHIPVIGKGAMYDKLIDVFTMLEAAVQANKIRYYGISTFNACRVATDDTLFQSLTSLIGLAEKAAGQGKRHHLRVVQLPFNALMPEAYTRFSQVTGQGNIGSTIQAAFQLKLTIMASHPLGKGLLAREEVPSLLEAMPELADAAQRAIQFVRSTPGIGVTLVGLSMPRHLADLLAVARQLPLPKGRYLAMFEKEE</sequence>
<dbReference type="Proteomes" id="UP000595420">
    <property type="component" value="Chromosome"/>
</dbReference>
<evidence type="ECO:0000313" key="2">
    <source>
        <dbReference type="EMBL" id="QQD73479.1"/>
    </source>
</evidence>
<evidence type="ECO:0000259" key="1">
    <source>
        <dbReference type="Pfam" id="PF00248"/>
    </source>
</evidence>
<dbReference type="RefSeq" id="WP_198660963.1">
    <property type="nucleotide sequence ID" value="NZ_CP059488.1"/>
</dbReference>
<organism evidence="2 3">
    <name type="scientific">Acidithiobacillus ferrivorans</name>
    <dbReference type="NCBI Taxonomy" id="160808"/>
    <lineage>
        <taxon>Bacteria</taxon>
        <taxon>Pseudomonadati</taxon>
        <taxon>Pseudomonadota</taxon>
        <taxon>Acidithiobacillia</taxon>
        <taxon>Acidithiobacillales</taxon>
        <taxon>Acidithiobacillaceae</taxon>
        <taxon>Acidithiobacillus</taxon>
    </lineage>
</organism>
<accession>A0A7T5BHK3</accession>
<dbReference type="SUPFAM" id="SSF51430">
    <property type="entry name" value="NAD(P)-linked oxidoreductase"/>
    <property type="match status" value="1"/>
</dbReference>
<feature type="domain" description="NADP-dependent oxidoreductase" evidence="1">
    <location>
        <begin position="47"/>
        <end position="230"/>
    </location>
</feature>
<evidence type="ECO:0000313" key="3">
    <source>
        <dbReference type="Proteomes" id="UP000595420"/>
    </source>
</evidence>
<dbReference type="Pfam" id="PF00248">
    <property type="entry name" value="Aldo_ket_red"/>
    <property type="match status" value="1"/>
</dbReference>
<dbReference type="CDD" id="cd19099">
    <property type="entry name" value="AKR_unchar"/>
    <property type="match status" value="1"/>
</dbReference>
<reference evidence="2 3" key="1">
    <citation type="submission" date="2020-07" db="EMBL/GenBank/DDBJ databases">
        <title>Complete genome sequence analysis of Acidithiobacillus ferrivorans XJFY6S-08 reveals extreme environmental adaptation to alpine acid mine drainage.</title>
        <authorList>
            <person name="Yan L."/>
            <person name="Ni Y."/>
        </authorList>
    </citation>
    <scope>NUCLEOTIDE SEQUENCE [LARGE SCALE GENOMIC DNA]</scope>
    <source>
        <strain evidence="2 3">XJFY6S-08</strain>
    </source>
</reference>
<proteinExistence type="predicted"/>
<dbReference type="InterPro" id="IPR053135">
    <property type="entry name" value="AKR2_Oxidoreductase"/>
</dbReference>
<protein>
    <submittedName>
        <fullName evidence="2">Aldo/keto reductase</fullName>
    </submittedName>
</protein>
<name>A0A7T5BHK3_9PROT</name>
<gene>
    <name evidence="2" type="ORF">H2515_04145</name>
</gene>
<dbReference type="AlphaFoldDB" id="A0A7T5BHK3"/>